<keyword evidence="3" id="KW-0804">Transcription</keyword>
<evidence type="ECO:0000256" key="3">
    <source>
        <dbReference type="ARBA" id="ARBA00023163"/>
    </source>
</evidence>
<dbReference type="Gene3D" id="3.40.50.2300">
    <property type="match status" value="1"/>
</dbReference>
<reference evidence="6" key="1">
    <citation type="journal article" date="2019" name="Int. J. Syst. Evol. Microbiol.">
        <title>The Global Catalogue of Microorganisms (GCM) 10K type strain sequencing project: providing services to taxonomists for standard genome sequencing and annotation.</title>
        <authorList>
            <consortium name="The Broad Institute Genomics Platform"/>
            <consortium name="The Broad Institute Genome Sequencing Center for Infectious Disease"/>
            <person name="Wu L."/>
            <person name="Ma J."/>
        </authorList>
    </citation>
    <scope>NUCLEOTIDE SEQUENCE [LARGE SCALE GENOMIC DNA]</scope>
    <source>
        <strain evidence="6">CGMCC 4.7367</strain>
    </source>
</reference>
<evidence type="ECO:0000256" key="2">
    <source>
        <dbReference type="ARBA" id="ARBA00023125"/>
    </source>
</evidence>
<sequence>MWVHTADPLARAGILEHFETHQGIEVVSGDEPPEHCDVLLLAVDQVEHEVLSTMRVWAEAERAPVVLMAKHLRGVDLMALVERHVMAVLPRAQVTAARLVHAVTTVAAGGAVMPSDVLGDLLRQMRRLHSEVLSPQGLGDSGLNTREVDVLRLVAEGLGTAEIAERLNFSERTVKLEMHRLTTRLNLRSRAHAVAYALRAGLL</sequence>
<evidence type="ECO:0000256" key="1">
    <source>
        <dbReference type="ARBA" id="ARBA00023015"/>
    </source>
</evidence>
<feature type="domain" description="HTH luxR-type" evidence="4">
    <location>
        <begin position="136"/>
        <end position="201"/>
    </location>
</feature>
<organism evidence="5 6">
    <name type="scientific">Lentzea cavernae</name>
    <dbReference type="NCBI Taxonomy" id="2020703"/>
    <lineage>
        <taxon>Bacteria</taxon>
        <taxon>Bacillati</taxon>
        <taxon>Actinomycetota</taxon>
        <taxon>Actinomycetes</taxon>
        <taxon>Pseudonocardiales</taxon>
        <taxon>Pseudonocardiaceae</taxon>
        <taxon>Lentzea</taxon>
    </lineage>
</organism>
<comment type="caution">
    <text evidence="5">The sequence shown here is derived from an EMBL/GenBank/DDBJ whole genome shotgun (WGS) entry which is preliminary data.</text>
</comment>
<dbReference type="InterPro" id="IPR000792">
    <property type="entry name" value="Tscrpt_reg_LuxR_C"/>
</dbReference>
<keyword evidence="6" id="KW-1185">Reference proteome</keyword>
<accession>A0ABQ3MH43</accession>
<dbReference type="EMBL" id="BNAR01000006">
    <property type="protein sequence ID" value="GHH43819.1"/>
    <property type="molecule type" value="Genomic_DNA"/>
</dbReference>
<dbReference type="SMART" id="SM00421">
    <property type="entry name" value="HTH_LUXR"/>
    <property type="match status" value="1"/>
</dbReference>
<dbReference type="SUPFAM" id="SSF46894">
    <property type="entry name" value="C-terminal effector domain of the bipartite response regulators"/>
    <property type="match status" value="1"/>
</dbReference>
<gene>
    <name evidence="5" type="ORF">GCM10017774_42040</name>
</gene>
<dbReference type="Pfam" id="PF00196">
    <property type="entry name" value="GerE"/>
    <property type="match status" value="1"/>
</dbReference>
<evidence type="ECO:0000259" key="4">
    <source>
        <dbReference type="PROSITE" id="PS50043"/>
    </source>
</evidence>
<dbReference type="CDD" id="cd06170">
    <property type="entry name" value="LuxR_C_like"/>
    <property type="match status" value="1"/>
</dbReference>
<keyword evidence="2" id="KW-0238">DNA-binding</keyword>
<dbReference type="PROSITE" id="PS50043">
    <property type="entry name" value="HTH_LUXR_2"/>
    <property type="match status" value="1"/>
</dbReference>
<evidence type="ECO:0000313" key="6">
    <source>
        <dbReference type="Proteomes" id="UP000605568"/>
    </source>
</evidence>
<name>A0ABQ3MH43_9PSEU</name>
<dbReference type="PRINTS" id="PR00038">
    <property type="entry name" value="HTHLUXR"/>
</dbReference>
<dbReference type="Proteomes" id="UP000605568">
    <property type="component" value="Unassembled WGS sequence"/>
</dbReference>
<dbReference type="PROSITE" id="PS00622">
    <property type="entry name" value="HTH_LUXR_1"/>
    <property type="match status" value="1"/>
</dbReference>
<keyword evidence="1" id="KW-0805">Transcription regulation</keyword>
<dbReference type="InterPro" id="IPR016032">
    <property type="entry name" value="Sig_transdc_resp-reg_C-effctor"/>
</dbReference>
<evidence type="ECO:0000313" key="5">
    <source>
        <dbReference type="EMBL" id="GHH43819.1"/>
    </source>
</evidence>
<dbReference type="PANTHER" id="PTHR44688">
    <property type="entry name" value="DNA-BINDING TRANSCRIPTIONAL ACTIVATOR DEVR_DOSR"/>
    <property type="match status" value="1"/>
</dbReference>
<protein>
    <submittedName>
        <fullName evidence="5">Helix-turn-helix transcriptional regulator</fullName>
    </submittedName>
</protein>
<dbReference type="PANTHER" id="PTHR44688:SF16">
    <property type="entry name" value="DNA-BINDING TRANSCRIPTIONAL ACTIVATOR DEVR_DOSR"/>
    <property type="match status" value="1"/>
</dbReference>
<proteinExistence type="predicted"/>